<protein>
    <submittedName>
        <fullName evidence="2">Uncharacterized protein</fullName>
    </submittedName>
</protein>
<keyword evidence="1" id="KW-1133">Transmembrane helix</keyword>
<sequence>MKEYFYFLFFKMSPPPQTHTPPPTSLCSSFSFRLYVLASYLLSFLGPFLSPFLPYVLPSFFLSYLPLFFPYPPSRPCLVPFLPCLFLLSFLRCCLFFSCIFKA</sequence>
<keyword evidence="1" id="KW-0472">Membrane</keyword>
<dbReference type="EMBL" id="JAHRIP010057303">
    <property type="protein sequence ID" value="MEQ2303118.1"/>
    <property type="molecule type" value="Genomic_DNA"/>
</dbReference>
<comment type="caution">
    <text evidence="2">The sequence shown here is derived from an EMBL/GenBank/DDBJ whole genome shotgun (WGS) entry which is preliminary data.</text>
</comment>
<evidence type="ECO:0000313" key="2">
    <source>
        <dbReference type="EMBL" id="MEQ2303118.1"/>
    </source>
</evidence>
<name>A0ABV0ZA70_9TELE</name>
<feature type="transmembrane region" description="Helical" evidence="1">
    <location>
        <begin position="78"/>
        <end position="101"/>
    </location>
</feature>
<reference evidence="2 3" key="1">
    <citation type="submission" date="2021-06" db="EMBL/GenBank/DDBJ databases">
        <authorList>
            <person name="Palmer J.M."/>
        </authorList>
    </citation>
    <scope>NUCLEOTIDE SEQUENCE [LARGE SCALE GENOMIC DNA]</scope>
    <source>
        <strain evidence="2 3">AS_MEX2019</strain>
        <tissue evidence="2">Muscle</tissue>
    </source>
</reference>
<dbReference type="Proteomes" id="UP001469553">
    <property type="component" value="Unassembled WGS sequence"/>
</dbReference>
<organism evidence="2 3">
    <name type="scientific">Ameca splendens</name>
    <dbReference type="NCBI Taxonomy" id="208324"/>
    <lineage>
        <taxon>Eukaryota</taxon>
        <taxon>Metazoa</taxon>
        <taxon>Chordata</taxon>
        <taxon>Craniata</taxon>
        <taxon>Vertebrata</taxon>
        <taxon>Euteleostomi</taxon>
        <taxon>Actinopterygii</taxon>
        <taxon>Neopterygii</taxon>
        <taxon>Teleostei</taxon>
        <taxon>Neoteleostei</taxon>
        <taxon>Acanthomorphata</taxon>
        <taxon>Ovalentaria</taxon>
        <taxon>Atherinomorphae</taxon>
        <taxon>Cyprinodontiformes</taxon>
        <taxon>Goodeidae</taxon>
        <taxon>Ameca</taxon>
    </lineage>
</organism>
<accession>A0ABV0ZA70</accession>
<keyword evidence="3" id="KW-1185">Reference proteome</keyword>
<proteinExistence type="predicted"/>
<feature type="transmembrane region" description="Helical" evidence="1">
    <location>
        <begin position="34"/>
        <end position="58"/>
    </location>
</feature>
<keyword evidence="1" id="KW-0812">Transmembrane</keyword>
<evidence type="ECO:0000256" key="1">
    <source>
        <dbReference type="SAM" id="Phobius"/>
    </source>
</evidence>
<evidence type="ECO:0000313" key="3">
    <source>
        <dbReference type="Proteomes" id="UP001469553"/>
    </source>
</evidence>
<gene>
    <name evidence="2" type="ORF">AMECASPLE_013406</name>
</gene>